<reference evidence="1 2" key="1">
    <citation type="submission" date="2015-01" db="EMBL/GenBank/DDBJ databases">
        <title>Evolution of Trichinella species and genotypes.</title>
        <authorList>
            <person name="Korhonen P.K."/>
            <person name="Edoardo P."/>
            <person name="Giuseppe L.R."/>
            <person name="Gasser R.B."/>
        </authorList>
    </citation>
    <scope>NUCLEOTIDE SEQUENCE [LARGE SCALE GENOMIC DNA]</scope>
    <source>
        <strain evidence="1">ISS120</strain>
    </source>
</reference>
<dbReference type="EMBL" id="JYDI01005118">
    <property type="protein sequence ID" value="KRY05216.1"/>
    <property type="molecule type" value="Genomic_DNA"/>
</dbReference>
<name>A0A0V0YYD6_TRIBR</name>
<evidence type="ECO:0000313" key="1">
    <source>
        <dbReference type="EMBL" id="KRY05216.1"/>
    </source>
</evidence>
<dbReference type="AlphaFoldDB" id="A0A0V0YYD6"/>
<accession>A0A0V0YYD6</accession>
<dbReference type="Proteomes" id="UP000054653">
    <property type="component" value="Unassembled WGS sequence"/>
</dbReference>
<comment type="caution">
    <text evidence="1">The sequence shown here is derived from an EMBL/GenBank/DDBJ whole genome shotgun (WGS) entry which is preliminary data.</text>
</comment>
<organism evidence="1 2">
    <name type="scientific">Trichinella britovi</name>
    <name type="common">Parasitic roundworm</name>
    <dbReference type="NCBI Taxonomy" id="45882"/>
    <lineage>
        <taxon>Eukaryota</taxon>
        <taxon>Metazoa</taxon>
        <taxon>Ecdysozoa</taxon>
        <taxon>Nematoda</taxon>
        <taxon>Enoplea</taxon>
        <taxon>Dorylaimia</taxon>
        <taxon>Trichinellida</taxon>
        <taxon>Trichinellidae</taxon>
        <taxon>Trichinella</taxon>
    </lineage>
</organism>
<sequence length="44" mass="5305">MENNLGLNTWNKWLLKLAHCLQQLWYFGEGVIHNLMLRSIFLVF</sequence>
<proteinExistence type="predicted"/>
<gene>
    <name evidence="1" type="ORF">T03_1210</name>
</gene>
<keyword evidence="2" id="KW-1185">Reference proteome</keyword>
<protein>
    <submittedName>
        <fullName evidence="1">Uncharacterized protein</fullName>
    </submittedName>
</protein>
<evidence type="ECO:0000313" key="2">
    <source>
        <dbReference type="Proteomes" id="UP000054653"/>
    </source>
</evidence>